<dbReference type="KEGG" id="mde:109611665"/>
<evidence type="ECO:0000313" key="4">
    <source>
        <dbReference type="RefSeq" id="XP_019890292.1"/>
    </source>
</evidence>
<evidence type="ECO:0000256" key="2">
    <source>
        <dbReference type="SAM" id="SignalP"/>
    </source>
</evidence>
<gene>
    <name evidence="4" type="primary">LOC109611665</name>
</gene>
<feature type="chain" id="PRO_5039945360" evidence="2">
    <location>
        <begin position="21"/>
        <end position="427"/>
    </location>
</feature>
<dbReference type="AlphaFoldDB" id="A0A9J7DDM4"/>
<keyword evidence="2" id="KW-0732">Signal</keyword>
<dbReference type="Proteomes" id="UP001652621">
    <property type="component" value="Unplaced"/>
</dbReference>
<dbReference type="RefSeq" id="XP_019890292.1">
    <property type="nucleotide sequence ID" value="XM_020034733.2"/>
</dbReference>
<feature type="region of interest" description="Disordered" evidence="1">
    <location>
        <begin position="328"/>
        <end position="349"/>
    </location>
</feature>
<dbReference type="VEuPathDB" id="VectorBase:MDOMA2_006608"/>
<name>A0A9J7DDM4_MUSDO</name>
<keyword evidence="3" id="KW-1185">Reference proteome</keyword>
<feature type="region of interest" description="Disordered" evidence="1">
    <location>
        <begin position="105"/>
        <end position="146"/>
    </location>
</feature>
<feature type="region of interest" description="Disordered" evidence="1">
    <location>
        <begin position="387"/>
        <end position="407"/>
    </location>
</feature>
<protein>
    <submittedName>
        <fullName evidence="4">Uncharacterized protein LOC109611665</fullName>
    </submittedName>
</protein>
<proteinExistence type="predicted"/>
<evidence type="ECO:0000313" key="3">
    <source>
        <dbReference type="Proteomes" id="UP001652621"/>
    </source>
</evidence>
<organism evidence="3 4">
    <name type="scientific">Musca domestica</name>
    <name type="common">House fly</name>
    <dbReference type="NCBI Taxonomy" id="7370"/>
    <lineage>
        <taxon>Eukaryota</taxon>
        <taxon>Metazoa</taxon>
        <taxon>Ecdysozoa</taxon>
        <taxon>Arthropoda</taxon>
        <taxon>Hexapoda</taxon>
        <taxon>Insecta</taxon>
        <taxon>Pterygota</taxon>
        <taxon>Neoptera</taxon>
        <taxon>Endopterygota</taxon>
        <taxon>Diptera</taxon>
        <taxon>Brachycera</taxon>
        <taxon>Muscomorpha</taxon>
        <taxon>Muscoidea</taxon>
        <taxon>Muscidae</taxon>
        <taxon>Musca</taxon>
    </lineage>
</organism>
<reference evidence="4" key="1">
    <citation type="submission" date="2025-08" db="UniProtKB">
        <authorList>
            <consortium name="RefSeq"/>
        </authorList>
    </citation>
    <scope>IDENTIFICATION</scope>
    <source>
        <strain evidence="4">Aabys</strain>
        <tissue evidence="4">Whole body</tissue>
    </source>
</reference>
<feature type="compositionally biased region" description="Basic and acidic residues" evidence="1">
    <location>
        <begin position="221"/>
        <end position="230"/>
    </location>
</feature>
<feature type="region of interest" description="Disordered" evidence="1">
    <location>
        <begin position="188"/>
        <end position="248"/>
    </location>
</feature>
<feature type="signal peptide" evidence="2">
    <location>
        <begin position="1"/>
        <end position="20"/>
    </location>
</feature>
<feature type="compositionally biased region" description="Acidic residues" evidence="1">
    <location>
        <begin position="198"/>
        <end position="215"/>
    </location>
</feature>
<dbReference type="GeneID" id="109611665"/>
<feature type="compositionally biased region" description="Basic residues" evidence="1">
    <location>
        <begin position="107"/>
        <end position="132"/>
    </location>
</feature>
<sequence>MWKSQIYILLSITCTTIALAKSAKLTTTYPSYNFREIVGIFPSIENERIESRASPRQRPGFSTYWQNFVRNFRFNMTNPIGNLFSAQTQQILEAPVGVHKDLEPNRIRRTRTRTSRKPVTKKSSKKRRKTHLRSQQTSGGYYNHYGSRSGYQQLQLLPLGMDEDSVMHFYDPRSGNYYALQLVGGPSHQEDYYNSQETNDDDDYYGNDGDDDDDNYSSHYQHRDEQHDGTYDGYNDQEYNEEGQSLGPGYDYDDDVQVVDNWGYNDDDIFGERKLKDKPFNFKLFGGQTEEIEQLPSDDPQIAQSIVTIRKNLLKQETADDVKKLLKKNNPKPMERTLENPSENADEDEIVEKRKKLKRRLKPKASSRRTPEDIETETVRNILGSFMKDDSTNRRRQSAVPKTTKPQRLVEQPRQRGLYIIYPHYYR</sequence>
<accession>A0A9J7DDM4</accession>
<evidence type="ECO:0000256" key="1">
    <source>
        <dbReference type="SAM" id="MobiDB-lite"/>
    </source>
</evidence>
<dbReference type="OrthoDB" id="8045224at2759"/>